<dbReference type="Proteomes" id="UP000509327">
    <property type="component" value="Chromosome"/>
</dbReference>
<protein>
    <recommendedName>
        <fullName evidence="3">Spo0E like sporulation regulatory protein</fullName>
    </recommendedName>
</protein>
<dbReference type="EMBL" id="CP054614">
    <property type="protein sequence ID" value="QKS55959.1"/>
    <property type="molecule type" value="Genomic_DNA"/>
</dbReference>
<gene>
    <name evidence="1" type="ORF">HUB98_06135</name>
</gene>
<accession>A0ABX6Q177</accession>
<keyword evidence="2" id="KW-1185">Reference proteome</keyword>
<dbReference type="RefSeq" id="WP_167433605.1">
    <property type="nucleotide sequence ID" value="NZ_CP054614.1"/>
</dbReference>
<sequence>MSHEDLMELLDQKLKENIKDHEEAVKIGSLGVSPIYMSRYIEAVEKIRAYENKQR</sequence>
<evidence type="ECO:0008006" key="3">
    <source>
        <dbReference type="Google" id="ProtNLM"/>
    </source>
</evidence>
<evidence type="ECO:0000313" key="2">
    <source>
        <dbReference type="Proteomes" id="UP000509327"/>
    </source>
</evidence>
<proteinExistence type="predicted"/>
<reference evidence="1 2" key="1">
    <citation type="submission" date="2020-06" db="EMBL/GenBank/DDBJ databases">
        <title>Complete genome of Paenibacillus barcinonensis KACC11450.</title>
        <authorList>
            <person name="Kim M."/>
            <person name="Park Y.-J."/>
            <person name="Shin J.-H."/>
        </authorList>
    </citation>
    <scope>NUCLEOTIDE SEQUENCE [LARGE SCALE GENOMIC DNA]</scope>
    <source>
        <strain evidence="1 2">KACC11450</strain>
    </source>
</reference>
<evidence type="ECO:0000313" key="1">
    <source>
        <dbReference type="EMBL" id="QKS55959.1"/>
    </source>
</evidence>
<name>A0ABX6Q177_PAEBA</name>
<organism evidence="1 2">
    <name type="scientific">Paenibacillus barcinonensis</name>
    <dbReference type="NCBI Taxonomy" id="198119"/>
    <lineage>
        <taxon>Bacteria</taxon>
        <taxon>Bacillati</taxon>
        <taxon>Bacillota</taxon>
        <taxon>Bacilli</taxon>
        <taxon>Bacillales</taxon>
        <taxon>Paenibacillaceae</taxon>
        <taxon>Paenibacillus</taxon>
    </lineage>
</organism>